<evidence type="ECO:0000256" key="3">
    <source>
        <dbReference type="ARBA" id="ARBA00023002"/>
    </source>
</evidence>
<dbReference type="Proteomes" id="UP001295463">
    <property type="component" value="Chromosome"/>
</dbReference>
<accession>A0ABM9DAH3</accession>
<name>A0ABM9DAH3_9BACT</name>
<sequence length="195" mass="22592">MSSKKKMVISQKTMELDVVRKVEALSGTSVRRCFQCGKCSAGCPMATFMDHPPNRIVRLLQLGQWRRILEGRSIWYCASCETCSSRCPNKVHLASIMDALRKLSWDYEGPSKESYVQLANKLFLDNIRTYGRQYEMRLAAVFNLKSGKLLKDFMLGPRLLTKGKLKMFHQKNKNMNEIEKIFQRIEEMRKKGEAL</sequence>
<keyword evidence="1" id="KW-0004">4Fe-4S</keyword>
<gene>
    <name evidence="7" type="ORF">GEAMG1_2375</name>
</gene>
<dbReference type="SUPFAM" id="SSF46548">
    <property type="entry name" value="alpha-helical ferredoxin"/>
    <property type="match status" value="1"/>
</dbReference>
<keyword evidence="2" id="KW-0479">Metal-binding</keyword>
<evidence type="ECO:0000313" key="8">
    <source>
        <dbReference type="Proteomes" id="UP001295463"/>
    </source>
</evidence>
<dbReference type="InterPro" id="IPR017900">
    <property type="entry name" value="4Fe4S_Fe_S_CS"/>
</dbReference>
<dbReference type="PROSITE" id="PS00198">
    <property type="entry name" value="4FE4S_FER_1"/>
    <property type="match status" value="1"/>
</dbReference>
<evidence type="ECO:0000313" key="7">
    <source>
        <dbReference type="EMBL" id="CAH2032211.1"/>
    </source>
</evidence>
<protein>
    <submittedName>
        <fullName evidence="7">CoB--CoM heterodisulfide reductase subunit C</fullName>
        <ecNumber evidence="7">1.8.98.1</ecNumber>
    </submittedName>
</protein>
<dbReference type="RefSeq" id="WP_305732978.1">
    <property type="nucleotide sequence ID" value="NZ_OW150024.1"/>
</dbReference>
<evidence type="ECO:0000256" key="4">
    <source>
        <dbReference type="ARBA" id="ARBA00023004"/>
    </source>
</evidence>
<evidence type="ECO:0000256" key="2">
    <source>
        <dbReference type="ARBA" id="ARBA00022723"/>
    </source>
</evidence>
<dbReference type="InterPro" id="IPR051460">
    <property type="entry name" value="HdrC_iron-sulfur_subunit"/>
</dbReference>
<dbReference type="EC" id="1.8.98.1" evidence="7"/>
<keyword evidence="3 7" id="KW-0560">Oxidoreductase</keyword>
<dbReference type="EMBL" id="OW150024">
    <property type="protein sequence ID" value="CAH2032211.1"/>
    <property type="molecule type" value="Genomic_DNA"/>
</dbReference>
<evidence type="ECO:0000256" key="5">
    <source>
        <dbReference type="ARBA" id="ARBA00023014"/>
    </source>
</evidence>
<proteinExistence type="predicted"/>
<organism evidence="7 8">
    <name type="scientific">Trichlorobacter ammonificans</name>
    <dbReference type="NCBI Taxonomy" id="2916410"/>
    <lineage>
        <taxon>Bacteria</taxon>
        <taxon>Pseudomonadati</taxon>
        <taxon>Thermodesulfobacteriota</taxon>
        <taxon>Desulfuromonadia</taxon>
        <taxon>Geobacterales</taxon>
        <taxon>Geobacteraceae</taxon>
        <taxon>Trichlorobacter</taxon>
    </lineage>
</organism>
<dbReference type="PANTHER" id="PTHR43255:SF1">
    <property type="entry name" value="IRON-SULFUR-BINDING OXIDOREDUCTASE FADF-RELATED"/>
    <property type="match status" value="1"/>
</dbReference>
<dbReference type="InterPro" id="IPR017896">
    <property type="entry name" value="4Fe4S_Fe-S-bd"/>
</dbReference>
<evidence type="ECO:0000256" key="1">
    <source>
        <dbReference type="ARBA" id="ARBA00022485"/>
    </source>
</evidence>
<dbReference type="PANTHER" id="PTHR43255">
    <property type="entry name" value="IRON-SULFUR-BINDING OXIDOREDUCTASE FADF-RELATED-RELATED"/>
    <property type="match status" value="1"/>
</dbReference>
<dbReference type="Pfam" id="PF13183">
    <property type="entry name" value="Fer4_8"/>
    <property type="match status" value="1"/>
</dbReference>
<dbReference type="GO" id="GO:0051912">
    <property type="term" value="F:CoB--CoM heterodisulfide reductase activity"/>
    <property type="evidence" value="ECO:0007669"/>
    <property type="project" value="UniProtKB-EC"/>
</dbReference>
<keyword evidence="8" id="KW-1185">Reference proteome</keyword>
<reference evidence="7 8" key="1">
    <citation type="submission" date="2022-03" db="EMBL/GenBank/DDBJ databases">
        <authorList>
            <person name="Koch H."/>
        </authorList>
    </citation>
    <scope>NUCLEOTIDE SEQUENCE [LARGE SCALE GENOMIC DNA]</scope>
    <source>
        <strain evidence="7 8">G1</strain>
    </source>
</reference>
<feature type="domain" description="4Fe-4S ferredoxin-type" evidence="6">
    <location>
        <begin position="30"/>
        <end position="91"/>
    </location>
</feature>
<keyword evidence="5" id="KW-0411">Iron-sulfur</keyword>
<dbReference type="Gene3D" id="1.10.1060.10">
    <property type="entry name" value="Alpha-helical ferredoxin"/>
    <property type="match status" value="1"/>
</dbReference>
<dbReference type="InterPro" id="IPR009051">
    <property type="entry name" value="Helical_ferredxn"/>
</dbReference>
<keyword evidence="4" id="KW-0408">Iron</keyword>
<evidence type="ECO:0000259" key="6">
    <source>
        <dbReference type="Pfam" id="PF13183"/>
    </source>
</evidence>